<gene>
    <name evidence="5" type="ORF">VTK73DRAFT_679</name>
</gene>
<evidence type="ECO:0000313" key="6">
    <source>
        <dbReference type="Proteomes" id="UP001586593"/>
    </source>
</evidence>
<keyword evidence="2" id="KW-0539">Nucleus</keyword>
<feature type="region of interest" description="Disordered" evidence="3">
    <location>
        <begin position="181"/>
        <end position="205"/>
    </location>
</feature>
<name>A0ABR3XDD4_9PEZI</name>
<dbReference type="EMBL" id="JAZHXJ010000114">
    <property type="protein sequence ID" value="KAL1873978.1"/>
    <property type="molecule type" value="Genomic_DNA"/>
</dbReference>
<feature type="compositionally biased region" description="Polar residues" evidence="3">
    <location>
        <begin position="37"/>
        <end position="47"/>
    </location>
</feature>
<feature type="compositionally biased region" description="Basic and acidic residues" evidence="3">
    <location>
        <begin position="73"/>
        <end position="83"/>
    </location>
</feature>
<comment type="subcellular location">
    <subcellularLocation>
        <location evidence="1">Nucleus</location>
        <location evidence="1">Nucleolus</location>
    </subcellularLocation>
</comment>
<dbReference type="PANTHER" id="PTHR21686:SF12">
    <property type="entry name" value="DEOXYNUCLEOTIDYLTRANSFERASE TERMINAL-INTERACTING PROTEIN 2"/>
    <property type="match status" value="1"/>
</dbReference>
<accession>A0ABR3XDD4</accession>
<feature type="compositionally biased region" description="Basic residues" evidence="3">
    <location>
        <begin position="187"/>
        <end position="205"/>
    </location>
</feature>
<dbReference type="Proteomes" id="UP001586593">
    <property type="component" value="Unassembled WGS sequence"/>
</dbReference>
<dbReference type="PANTHER" id="PTHR21686">
    <property type="entry name" value="DEOXYNUCLEOTIDYLTRANSFERASE TERMINAL-INTERACTING PROTEIN 2"/>
    <property type="match status" value="1"/>
</dbReference>
<evidence type="ECO:0000259" key="4">
    <source>
        <dbReference type="Pfam" id="PF08698"/>
    </source>
</evidence>
<evidence type="ECO:0000256" key="3">
    <source>
        <dbReference type="SAM" id="MobiDB-lite"/>
    </source>
</evidence>
<organism evidence="5 6">
    <name type="scientific">Phialemonium thermophilum</name>
    <dbReference type="NCBI Taxonomy" id="223376"/>
    <lineage>
        <taxon>Eukaryota</taxon>
        <taxon>Fungi</taxon>
        <taxon>Dikarya</taxon>
        <taxon>Ascomycota</taxon>
        <taxon>Pezizomycotina</taxon>
        <taxon>Sordariomycetes</taxon>
        <taxon>Sordariomycetidae</taxon>
        <taxon>Cephalothecales</taxon>
        <taxon>Cephalothecaceae</taxon>
        <taxon>Phialemonium</taxon>
    </lineage>
</organism>
<evidence type="ECO:0000256" key="2">
    <source>
        <dbReference type="ARBA" id="ARBA00023242"/>
    </source>
</evidence>
<feature type="region of interest" description="Disordered" evidence="3">
    <location>
        <begin position="27"/>
        <end position="101"/>
    </location>
</feature>
<comment type="caution">
    <text evidence="5">The sequence shown here is derived from an EMBL/GenBank/DDBJ whole genome shotgun (WGS) entry which is preliminary data.</text>
</comment>
<reference evidence="5 6" key="1">
    <citation type="journal article" date="2024" name="Commun. Biol.">
        <title>Comparative genomic analysis of thermophilic fungi reveals convergent evolutionary adaptations and gene losses.</title>
        <authorList>
            <person name="Steindorff A.S."/>
            <person name="Aguilar-Pontes M.V."/>
            <person name="Robinson A.J."/>
            <person name="Andreopoulos B."/>
            <person name="LaButti K."/>
            <person name="Kuo A."/>
            <person name="Mondo S."/>
            <person name="Riley R."/>
            <person name="Otillar R."/>
            <person name="Haridas S."/>
            <person name="Lipzen A."/>
            <person name="Grimwood J."/>
            <person name="Schmutz J."/>
            <person name="Clum A."/>
            <person name="Reid I.D."/>
            <person name="Moisan M.C."/>
            <person name="Butler G."/>
            <person name="Nguyen T.T.M."/>
            <person name="Dewar K."/>
            <person name="Conant G."/>
            <person name="Drula E."/>
            <person name="Henrissat B."/>
            <person name="Hansel C."/>
            <person name="Singer S."/>
            <person name="Hutchinson M.I."/>
            <person name="de Vries R.P."/>
            <person name="Natvig D.O."/>
            <person name="Powell A.J."/>
            <person name="Tsang A."/>
            <person name="Grigoriev I.V."/>
        </authorList>
    </citation>
    <scope>NUCLEOTIDE SEQUENCE [LARGE SCALE GENOMIC DNA]</scope>
    <source>
        <strain evidence="5 6">ATCC 24622</strain>
    </source>
</reference>
<sequence>MAAVTAGLSEEEIDRLLFEAETRLQTSDPRKAVLVGQKQNALSTNAVSAGVDGPQQSARESKKSDGLSVRTPELPRSKNKDAPNDAGAEWFHMPKTSDDPQVKRDLQILKMRNVLALGKQHFKRDGRRDPIPRFSQVGTIVEGPTDFYSGRLTKKERKRTLAEEVLSSHETLAKFKSKYNDIQQRNKSGRKSYYKKLVARRKRRG</sequence>
<protein>
    <recommendedName>
        <fullName evidence="4">Fcf2 pre-rRNA processing C-terminal domain-containing protein</fullName>
    </recommendedName>
</protein>
<dbReference type="Pfam" id="PF08698">
    <property type="entry name" value="Fcf2"/>
    <property type="match status" value="1"/>
</dbReference>
<dbReference type="InterPro" id="IPR039883">
    <property type="entry name" value="Fcf2/DNTTIP2"/>
</dbReference>
<dbReference type="InterPro" id="IPR014810">
    <property type="entry name" value="Fcf2_C"/>
</dbReference>
<evidence type="ECO:0000256" key="1">
    <source>
        <dbReference type="ARBA" id="ARBA00004604"/>
    </source>
</evidence>
<keyword evidence="6" id="KW-1185">Reference proteome</keyword>
<evidence type="ECO:0000313" key="5">
    <source>
        <dbReference type="EMBL" id="KAL1873978.1"/>
    </source>
</evidence>
<feature type="domain" description="Fcf2 pre-rRNA processing C-terminal" evidence="4">
    <location>
        <begin position="84"/>
        <end position="178"/>
    </location>
</feature>
<proteinExistence type="predicted"/>